<evidence type="ECO:0000256" key="36">
    <source>
        <dbReference type="ARBA" id="ARBA00048386"/>
    </source>
</evidence>
<reference evidence="47" key="2">
    <citation type="submission" date="2025-09" db="UniProtKB">
        <authorList>
            <consortium name="Ensembl"/>
        </authorList>
    </citation>
    <scope>IDENTIFICATION</scope>
</reference>
<evidence type="ECO:0000256" key="14">
    <source>
        <dbReference type="ARBA" id="ARBA00023136"/>
    </source>
</evidence>
<keyword evidence="8" id="KW-0812">Transmembrane</keyword>
<evidence type="ECO:0000256" key="12">
    <source>
        <dbReference type="ARBA" id="ARBA00022989"/>
    </source>
</evidence>
<dbReference type="Gene3D" id="3.40.50.1110">
    <property type="entry name" value="SGNH hydrolase"/>
    <property type="match status" value="2"/>
</dbReference>
<keyword evidence="11" id="KW-0378">Hydrolase</keyword>
<evidence type="ECO:0000256" key="44">
    <source>
        <dbReference type="ARBA" id="ARBA00049363"/>
    </source>
</evidence>
<comment type="catalytic activity">
    <reaction evidence="32">
        <text>1,2-di-(9Z-octadecenoyl)-sn-glycero-3-phosphocholine + H2O = 1-(9Z-octadecenoyl)-sn-glycero-3-phosphocholine + (9Z)-octadecenoate + H(+)</text>
        <dbReference type="Rhea" id="RHEA:40923"/>
        <dbReference type="ChEBI" id="CHEBI:15377"/>
        <dbReference type="ChEBI" id="CHEBI:15378"/>
        <dbReference type="ChEBI" id="CHEBI:28610"/>
        <dbReference type="ChEBI" id="CHEBI:30823"/>
        <dbReference type="ChEBI" id="CHEBI:74669"/>
    </reaction>
    <physiologicalReaction direction="left-to-right" evidence="32">
        <dbReference type="Rhea" id="RHEA:40924"/>
    </physiologicalReaction>
</comment>
<evidence type="ECO:0000256" key="38">
    <source>
        <dbReference type="ARBA" id="ARBA00048613"/>
    </source>
</evidence>
<evidence type="ECO:0000256" key="17">
    <source>
        <dbReference type="ARBA" id="ARBA00023369"/>
    </source>
</evidence>
<comment type="catalytic activity">
    <reaction evidence="29">
        <text>2,3-di-(9Z)-octadecenoyl-sn-glycerol + H2O = 3-(9Z-octadecenoyl)-sn-glycerol + (9Z)-octadecenoate + H(+)</text>
        <dbReference type="Rhea" id="RHEA:42604"/>
        <dbReference type="ChEBI" id="CHEBI:15377"/>
        <dbReference type="ChEBI" id="CHEBI:15378"/>
        <dbReference type="ChEBI" id="CHEBI:30823"/>
        <dbReference type="ChEBI" id="CHEBI:75824"/>
        <dbReference type="ChEBI" id="CHEBI:75938"/>
    </reaction>
    <physiologicalReaction direction="left-to-right" evidence="29">
        <dbReference type="Rhea" id="RHEA:42605"/>
    </physiologicalReaction>
</comment>
<comment type="subcellular location">
    <subcellularLocation>
        <location evidence="1">Apical cell membrane</location>
        <topology evidence="1">Single-pass type I membrane protein</topology>
    </subcellularLocation>
</comment>
<dbReference type="GO" id="GO:0050253">
    <property type="term" value="F:retinyl-palmitate esterase activity"/>
    <property type="evidence" value="ECO:0007669"/>
    <property type="project" value="TreeGrafter"/>
</dbReference>
<comment type="catalytic activity">
    <reaction evidence="26">
        <text>1,3-dihexadecanoyl-2-(9Z-octadecenoyl)glycerol + H2O = 1-hexadecanoyl-2-(9Z-octadecenoyl)-glycerol + hexadecanoate + H(+)</text>
        <dbReference type="Rhea" id="RHEA:40979"/>
        <dbReference type="ChEBI" id="CHEBI:7896"/>
        <dbReference type="ChEBI" id="CHEBI:15377"/>
        <dbReference type="ChEBI" id="CHEBI:15378"/>
        <dbReference type="ChEBI" id="CHEBI:75585"/>
        <dbReference type="ChEBI" id="CHEBI:75688"/>
    </reaction>
    <physiologicalReaction direction="left-to-right" evidence="26">
        <dbReference type="Rhea" id="RHEA:40980"/>
    </physiologicalReaction>
</comment>
<evidence type="ECO:0000256" key="27">
    <source>
        <dbReference type="ARBA" id="ARBA00047438"/>
    </source>
</evidence>
<evidence type="ECO:0000256" key="21">
    <source>
        <dbReference type="ARBA" id="ARBA00031182"/>
    </source>
</evidence>
<evidence type="ECO:0000313" key="47">
    <source>
        <dbReference type="Ensembl" id="ENSDLAP00005078977.1"/>
    </source>
</evidence>
<accession>A0A8P4GK60</accession>
<reference evidence="47" key="1">
    <citation type="submission" date="2025-08" db="UniProtKB">
        <authorList>
            <consortium name="Ensembl"/>
        </authorList>
    </citation>
    <scope>IDENTIFICATION</scope>
</reference>
<keyword evidence="48" id="KW-1185">Reference proteome</keyword>
<comment type="catalytic activity">
    <reaction evidence="41">
        <text>1,3-dihexadecanoyl-2-(9Z-octadecenoyl)glycerol + H2O = 1,3-dihexadecanoylglycerol + (9Z)-octadecenoate + H(+)</text>
        <dbReference type="Rhea" id="RHEA:40983"/>
        <dbReference type="ChEBI" id="CHEBI:15377"/>
        <dbReference type="ChEBI" id="CHEBI:15378"/>
        <dbReference type="ChEBI" id="CHEBI:30823"/>
        <dbReference type="ChEBI" id="CHEBI:75688"/>
        <dbReference type="ChEBI" id="CHEBI:77619"/>
    </reaction>
    <physiologicalReaction direction="left-to-right" evidence="41">
        <dbReference type="Rhea" id="RHEA:40984"/>
    </physiologicalReaction>
</comment>
<organism evidence="47 48">
    <name type="scientific">Dicentrarchus labrax</name>
    <name type="common">European seabass</name>
    <name type="synonym">Morone labrax</name>
    <dbReference type="NCBI Taxonomy" id="13489"/>
    <lineage>
        <taxon>Eukaryota</taxon>
        <taxon>Metazoa</taxon>
        <taxon>Chordata</taxon>
        <taxon>Craniata</taxon>
        <taxon>Vertebrata</taxon>
        <taxon>Euteleostomi</taxon>
        <taxon>Actinopterygii</taxon>
        <taxon>Neopterygii</taxon>
        <taxon>Teleostei</taxon>
        <taxon>Neoteleostei</taxon>
        <taxon>Acanthomorphata</taxon>
        <taxon>Eupercaria</taxon>
        <taxon>Moronidae</taxon>
        <taxon>Dicentrarchus</taxon>
    </lineage>
</organism>
<comment type="catalytic activity">
    <reaction evidence="40">
        <text>1-hexadecanoyl-2-(9Z-octadecenoyl)-sn-glycero-3-phosphocholine + H2O = 1-hexadecanoyl-sn-glycero-3-phosphocholine + (9Z)-octadecenoate + H(+)</text>
        <dbReference type="Rhea" id="RHEA:38779"/>
        <dbReference type="ChEBI" id="CHEBI:15377"/>
        <dbReference type="ChEBI" id="CHEBI:15378"/>
        <dbReference type="ChEBI" id="CHEBI:30823"/>
        <dbReference type="ChEBI" id="CHEBI:72998"/>
        <dbReference type="ChEBI" id="CHEBI:73001"/>
    </reaction>
    <physiologicalReaction direction="left-to-right" evidence="40">
        <dbReference type="Rhea" id="RHEA:38780"/>
    </physiologicalReaction>
</comment>
<evidence type="ECO:0000256" key="33">
    <source>
        <dbReference type="ARBA" id="ARBA00048227"/>
    </source>
</evidence>
<keyword evidence="10" id="KW-0677">Repeat</keyword>
<dbReference type="Pfam" id="PF00657">
    <property type="entry name" value="Lipase_GDSL"/>
    <property type="match status" value="2"/>
</dbReference>
<comment type="catalytic activity">
    <reaction evidence="27">
        <text>1-(9Z-octadecenoyl)-glycerol + H2O = glycerol + (9Z)-octadecenoate + H(+)</text>
        <dbReference type="Rhea" id="RHEA:38487"/>
        <dbReference type="ChEBI" id="CHEBI:15377"/>
        <dbReference type="ChEBI" id="CHEBI:15378"/>
        <dbReference type="ChEBI" id="CHEBI:17754"/>
        <dbReference type="ChEBI" id="CHEBI:30823"/>
        <dbReference type="ChEBI" id="CHEBI:75342"/>
    </reaction>
    <physiologicalReaction direction="left-to-right" evidence="27">
        <dbReference type="Rhea" id="RHEA:38488"/>
    </physiologicalReaction>
</comment>
<evidence type="ECO:0000256" key="10">
    <source>
        <dbReference type="ARBA" id="ARBA00022737"/>
    </source>
</evidence>
<comment type="catalytic activity">
    <reaction evidence="44">
        <text>1,2-dihexadecanoyl-sn-glycero-3-phosphocholine + 2 H2O = sn-glycerol 3-phosphocholine + 2 hexadecanoate + 2 H(+)</text>
        <dbReference type="Rhea" id="RHEA:40975"/>
        <dbReference type="ChEBI" id="CHEBI:7896"/>
        <dbReference type="ChEBI" id="CHEBI:15377"/>
        <dbReference type="ChEBI" id="CHEBI:15378"/>
        <dbReference type="ChEBI" id="CHEBI:16870"/>
        <dbReference type="ChEBI" id="CHEBI:72999"/>
    </reaction>
    <physiologicalReaction direction="left-to-right" evidence="44">
        <dbReference type="Rhea" id="RHEA:40976"/>
    </physiologicalReaction>
</comment>
<comment type="catalytic activity">
    <reaction evidence="37">
        <text>a 1-acyl-sn-glycero-3-phosphocholine + H2O = sn-glycerol 3-phosphocholine + a fatty acid + H(+)</text>
        <dbReference type="Rhea" id="RHEA:15177"/>
        <dbReference type="ChEBI" id="CHEBI:15377"/>
        <dbReference type="ChEBI" id="CHEBI:15378"/>
        <dbReference type="ChEBI" id="CHEBI:16870"/>
        <dbReference type="ChEBI" id="CHEBI:28868"/>
        <dbReference type="ChEBI" id="CHEBI:58168"/>
        <dbReference type="EC" id="3.1.1.5"/>
    </reaction>
    <physiologicalReaction direction="left-to-right" evidence="37">
        <dbReference type="Rhea" id="RHEA:15178"/>
    </physiologicalReaction>
</comment>
<evidence type="ECO:0000256" key="26">
    <source>
        <dbReference type="ARBA" id="ARBA00047363"/>
    </source>
</evidence>
<keyword evidence="9" id="KW-0732">Signal</keyword>
<evidence type="ECO:0000256" key="4">
    <source>
        <dbReference type="ARBA" id="ARBA00013278"/>
    </source>
</evidence>
<sequence length="744" mass="83064">LAVQLWTNLVTHTVKLKRVCLQVMGTELPCTDRSPSPTTPTSVHELKPGDIKVIAAVGDSLTAANGVGAEADNLLLVINEYRGLSWSIGGDENITTVTTLPNILREFNPSLTGFSEGIGNEDNPKAFLNQAVAGAKSGSVIQVRVLVDKMKTDPRIDFHNDWKVITMFIGGNDICDFCTDSIFFSPTNVVGRIRQALDILHSEVPRAIVNLVELLNIVPLRDLHIDKTLVIVLCLCFSLVCPCILKPKEGSNELQRVNDFNRACQVRDKRMLKGSFLYIFLRLKHKSTYLKLLIKVNLKPKMLCFKELIDSGRYDTHDNFTVVLQPFFREIYLPLLEDGRPDRSFFSPDCFHLSQKAHTLMARALWNNMLEPVGNKTFTQDFTAGIDLKCPSESNPFFRTAVNSNYTFPGPPPTLPPPTNWGSDFSCINTAPSNSVPTSAHRLRPADIKVVAALGDSITAGFGAKAKNLLQLRTEYRGVSWSIGGDKTLESVTTLPNILKKFNPEIKGVSKGQGKRQTGFNVAVSGAKISGIPGQVRRLIDAMKNDSTVDFENDWKLVTLFIGGNDLCQYCNDRVSCFKKLSQEMKDDPFGEGHFQSPPLGKDSPLCIFIDSVFFNDNLWSFFQVETERLVYGGRYDDREDFAVVVQPFFKNTVVPLNADSRPDTTYFSEDCFHFSERGHADMAAALWNNMLEPVGKKQTYNNFTNSRTNIKCPTEVRKLPHKHFSRSTADQVGIYLYNLGIMA</sequence>
<evidence type="ECO:0000256" key="20">
    <source>
        <dbReference type="ARBA" id="ARBA00029723"/>
    </source>
</evidence>
<evidence type="ECO:0000256" key="18">
    <source>
        <dbReference type="ARBA" id="ARBA00023408"/>
    </source>
</evidence>
<dbReference type="PANTHER" id="PTHR21325:SF52">
    <property type="entry name" value="PHOSPHOLIPASE B1, MEMBRANE-ASSOCIATED"/>
    <property type="match status" value="1"/>
</dbReference>
<comment type="catalytic activity">
    <reaction evidence="34">
        <text>1-hexadecanoyl-2-(9Z,12Z-octadecadienoyl)-sn-glycero-3-phosphocholine + H2O = 2-(9Z,12Z-octadecadienoyl)-sn-glycero-3-phosphocholine + hexadecanoate + H(+)</text>
        <dbReference type="Rhea" id="RHEA:40971"/>
        <dbReference type="ChEBI" id="CHEBI:7896"/>
        <dbReference type="ChEBI" id="CHEBI:15377"/>
        <dbReference type="ChEBI" id="CHEBI:15378"/>
        <dbReference type="ChEBI" id="CHEBI:73002"/>
        <dbReference type="ChEBI" id="CHEBI:76084"/>
    </reaction>
    <physiologicalReaction direction="left-to-right" evidence="34">
        <dbReference type="Rhea" id="RHEA:40972"/>
    </physiologicalReaction>
</comment>
<evidence type="ECO:0000256" key="24">
    <source>
        <dbReference type="ARBA" id="ARBA00045916"/>
    </source>
</evidence>
<evidence type="ECO:0000256" key="8">
    <source>
        <dbReference type="ARBA" id="ARBA00022692"/>
    </source>
</evidence>
<keyword evidence="13" id="KW-0443">Lipid metabolism</keyword>
<evidence type="ECO:0000256" key="15">
    <source>
        <dbReference type="ARBA" id="ARBA00023180"/>
    </source>
</evidence>
<comment type="catalytic activity">
    <reaction evidence="19">
        <text>a 1,2-diacyl-sn-glycero-3-phosphocholine + H2O = a 1-acyl-sn-glycero-3-phosphocholine + a fatty acid + H(+)</text>
        <dbReference type="Rhea" id="RHEA:15801"/>
        <dbReference type="ChEBI" id="CHEBI:15377"/>
        <dbReference type="ChEBI" id="CHEBI:15378"/>
        <dbReference type="ChEBI" id="CHEBI:28868"/>
        <dbReference type="ChEBI" id="CHEBI:57643"/>
        <dbReference type="ChEBI" id="CHEBI:58168"/>
        <dbReference type="EC" id="3.1.1.4"/>
    </reaction>
    <physiologicalReaction direction="left-to-right" evidence="19">
        <dbReference type="Rhea" id="RHEA:15802"/>
    </physiologicalReaction>
</comment>
<comment type="catalytic activity">
    <reaction evidence="18">
        <text>1-hexadecanoyl-2-(9Z,12Z-octadecadienoyl)-sn-glycero-3-phosphocholine + H2O = (9Z,12Z)-octadecadienoate + 1-hexadecanoyl-sn-glycero-3-phosphocholine + H(+)</text>
        <dbReference type="Rhea" id="RHEA:40811"/>
        <dbReference type="ChEBI" id="CHEBI:15377"/>
        <dbReference type="ChEBI" id="CHEBI:15378"/>
        <dbReference type="ChEBI" id="CHEBI:30245"/>
        <dbReference type="ChEBI" id="CHEBI:72998"/>
        <dbReference type="ChEBI" id="CHEBI:73002"/>
    </reaction>
    <physiologicalReaction direction="left-to-right" evidence="18">
        <dbReference type="Rhea" id="RHEA:40812"/>
    </physiologicalReaction>
</comment>
<dbReference type="GO" id="GO:0031526">
    <property type="term" value="C:brush border membrane"/>
    <property type="evidence" value="ECO:0007669"/>
    <property type="project" value="TreeGrafter"/>
</dbReference>
<keyword evidence="16" id="KW-1208">Phospholipid metabolism</keyword>
<comment type="catalytic activity">
    <reaction evidence="42">
        <text>1-O-hexadecyl-2-(9Z)-octadecenoyl-sn-glycero-3-phosphocholine + H2O = 1-O-hexadecyl-sn-glycero-3-phosphocholine + (9Z)-octadecenoate + H(+)</text>
        <dbReference type="Rhea" id="RHEA:40915"/>
        <dbReference type="ChEBI" id="CHEBI:15377"/>
        <dbReference type="ChEBI" id="CHEBI:15378"/>
        <dbReference type="ChEBI" id="CHEBI:30823"/>
        <dbReference type="ChEBI" id="CHEBI:34112"/>
        <dbReference type="ChEBI" id="CHEBI:64496"/>
    </reaction>
    <physiologicalReaction direction="left-to-right" evidence="42">
        <dbReference type="Rhea" id="RHEA:40916"/>
    </physiologicalReaction>
</comment>
<evidence type="ECO:0000256" key="41">
    <source>
        <dbReference type="ARBA" id="ARBA00048869"/>
    </source>
</evidence>
<dbReference type="GO" id="GO:0006644">
    <property type="term" value="P:phospholipid metabolic process"/>
    <property type="evidence" value="ECO:0007669"/>
    <property type="project" value="TreeGrafter"/>
</dbReference>
<dbReference type="SUPFAM" id="SSF52266">
    <property type="entry name" value="SGNH hydrolase"/>
    <property type="match status" value="2"/>
</dbReference>
<evidence type="ECO:0000256" key="3">
    <source>
        <dbReference type="ARBA" id="ARBA00013274"/>
    </source>
</evidence>
<evidence type="ECO:0000256" key="22">
    <source>
        <dbReference type="ARBA" id="ARBA00031485"/>
    </source>
</evidence>
<dbReference type="GO" id="GO:0004623">
    <property type="term" value="F:phospholipase A2 activity"/>
    <property type="evidence" value="ECO:0007669"/>
    <property type="project" value="UniProtKB-EC"/>
</dbReference>
<comment type="catalytic activity">
    <reaction evidence="31">
        <text>a 1-O-alkyl-2-acyl-sn-glycero-3-phosphocholine + H2O = a 1-O-alkyl-sn-glycero-3-phosphocholine + a fatty acid + H(+)</text>
        <dbReference type="Rhea" id="RHEA:36231"/>
        <dbReference type="ChEBI" id="CHEBI:15377"/>
        <dbReference type="ChEBI" id="CHEBI:15378"/>
        <dbReference type="ChEBI" id="CHEBI:28868"/>
        <dbReference type="ChEBI" id="CHEBI:30909"/>
        <dbReference type="ChEBI" id="CHEBI:36702"/>
        <dbReference type="EC" id="3.1.1.4"/>
    </reaction>
    <physiologicalReaction direction="left-to-right" evidence="31">
        <dbReference type="Rhea" id="RHEA:36232"/>
    </physiologicalReaction>
</comment>
<dbReference type="InterPro" id="IPR036514">
    <property type="entry name" value="SGNH_hydro_sf"/>
</dbReference>
<comment type="catalytic activity">
    <reaction evidence="35">
        <text>1-octadecanoyl-2-(9Z,12Z)-octadecadienoyl-sn-glycerol + H2O = 1-octadecanoyl-sn-glycerol + (9Z,12Z)-octadecadienoate + H(+)</text>
        <dbReference type="Rhea" id="RHEA:40927"/>
        <dbReference type="ChEBI" id="CHEBI:15377"/>
        <dbReference type="ChEBI" id="CHEBI:15378"/>
        <dbReference type="ChEBI" id="CHEBI:30245"/>
        <dbReference type="ChEBI" id="CHEBI:75550"/>
        <dbReference type="ChEBI" id="CHEBI:77097"/>
    </reaction>
    <physiologicalReaction direction="left-to-right" evidence="35">
        <dbReference type="Rhea" id="RHEA:40928"/>
    </physiologicalReaction>
</comment>
<evidence type="ECO:0000256" key="37">
    <source>
        <dbReference type="ARBA" id="ARBA00048454"/>
    </source>
</evidence>
<evidence type="ECO:0000256" key="39">
    <source>
        <dbReference type="ARBA" id="ARBA00048656"/>
    </source>
</evidence>
<comment type="catalytic activity">
    <reaction evidence="30">
        <text>1-hexadecanoyl-2-(9Z-octadecenoyl)-sn-glycero-3-phospho-(1'-sn-glycerol) + H2O = 1-hexadecanoyl-sn-glycero-3-phospho-(1'-sn-glycerol) + (9Z)-octadecenoate + H(+)</text>
        <dbReference type="Rhea" id="RHEA:40919"/>
        <dbReference type="ChEBI" id="CHEBI:15377"/>
        <dbReference type="ChEBI" id="CHEBI:15378"/>
        <dbReference type="ChEBI" id="CHEBI:30823"/>
        <dbReference type="ChEBI" id="CHEBI:72841"/>
        <dbReference type="ChEBI" id="CHEBI:75158"/>
    </reaction>
    <physiologicalReaction direction="left-to-right" evidence="30">
        <dbReference type="Rhea" id="RHEA:40920"/>
    </physiologicalReaction>
</comment>
<evidence type="ECO:0000256" key="30">
    <source>
        <dbReference type="ARBA" id="ARBA00048015"/>
    </source>
</evidence>
<dbReference type="EC" id="3.1.1.5" evidence="3"/>
<evidence type="ECO:0000256" key="35">
    <source>
        <dbReference type="ARBA" id="ARBA00048374"/>
    </source>
</evidence>
<evidence type="ECO:0000256" key="32">
    <source>
        <dbReference type="ARBA" id="ARBA00048058"/>
    </source>
</evidence>
<evidence type="ECO:0000256" key="25">
    <source>
        <dbReference type="ARBA" id="ARBA00047324"/>
    </source>
</evidence>
<evidence type="ECO:0000256" key="45">
    <source>
        <dbReference type="ARBA" id="ARBA00049372"/>
    </source>
</evidence>
<dbReference type="InterPro" id="IPR038885">
    <property type="entry name" value="PLB1"/>
</dbReference>
<comment type="catalytic activity">
    <reaction evidence="45">
        <text>1,3-di-(9Z-octadecenoyl)-glycerol + H2O = 1-(9Z-octadecenoyl)-glycerol + (9Z)-octadecenoate + H(+)</text>
        <dbReference type="Rhea" id="RHEA:39939"/>
        <dbReference type="ChEBI" id="CHEBI:15377"/>
        <dbReference type="ChEBI" id="CHEBI:15378"/>
        <dbReference type="ChEBI" id="CHEBI:30823"/>
        <dbReference type="ChEBI" id="CHEBI:75342"/>
        <dbReference type="ChEBI" id="CHEBI:75735"/>
    </reaction>
    <physiologicalReaction direction="left-to-right" evidence="45">
        <dbReference type="Rhea" id="RHEA:39940"/>
    </physiologicalReaction>
</comment>
<evidence type="ECO:0000256" key="42">
    <source>
        <dbReference type="ARBA" id="ARBA00048872"/>
    </source>
</evidence>
<evidence type="ECO:0000313" key="48">
    <source>
        <dbReference type="Proteomes" id="UP000694389"/>
    </source>
</evidence>
<comment type="catalytic activity">
    <reaction evidence="33">
        <text>1,2-dihexadecanoyl-sn-glycero-3-phosphocholine + H2O = 1-hexadecanoyl-sn-glycero-3-phosphocholine + hexadecanoate + H(+)</text>
        <dbReference type="Rhea" id="RHEA:41223"/>
        <dbReference type="ChEBI" id="CHEBI:7896"/>
        <dbReference type="ChEBI" id="CHEBI:15377"/>
        <dbReference type="ChEBI" id="CHEBI:15378"/>
        <dbReference type="ChEBI" id="CHEBI:72998"/>
        <dbReference type="ChEBI" id="CHEBI:72999"/>
    </reaction>
    <physiologicalReaction direction="left-to-right" evidence="33">
        <dbReference type="Rhea" id="RHEA:41224"/>
    </physiologicalReaction>
</comment>
<keyword evidence="15" id="KW-0325">Glycoprotein</keyword>
<evidence type="ECO:0000256" key="46">
    <source>
        <dbReference type="ARBA" id="ARBA00049461"/>
    </source>
</evidence>
<evidence type="ECO:0000256" key="23">
    <source>
        <dbReference type="ARBA" id="ARBA00033022"/>
    </source>
</evidence>
<evidence type="ECO:0000256" key="7">
    <source>
        <dbReference type="ARBA" id="ARBA00022475"/>
    </source>
</evidence>
<keyword evidence="12" id="KW-1133">Transmembrane helix</keyword>
<comment type="catalytic activity">
    <reaction evidence="39">
        <text>1-hexadecanoyl-sn-glycero-3-phosphocholine + H2O = sn-glycerol 3-phosphocholine + hexadecanoate + H(+)</text>
        <dbReference type="Rhea" id="RHEA:40435"/>
        <dbReference type="ChEBI" id="CHEBI:7896"/>
        <dbReference type="ChEBI" id="CHEBI:15377"/>
        <dbReference type="ChEBI" id="CHEBI:15378"/>
        <dbReference type="ChEBI" id="CHEBI:16870"/>
        <dbReference type="ChEBI" id="CHEBI:72998"/>
    </reaction>
    <physiologicalReaction direction="left-to-right" evidence="39">
        <dbReference type="Rhea" id="RHEA:40436"/>
    </physiologicalReaction>
</comment>
<keyword evidence="7" id="KW-1003">Cell membrane</keyword>
<evidence type="ECO:0000256" key="28">
    <source>
        <dbReference type="ARBA" id="ARBA00047459"/>
    </source>
</evidence>
<evidence type="ECO:0000256" key="13">
    <source>
        <dbReference type="ARBA" id="ARBA00023098"/>
    </source>
</evidence>
<comment type="catalytic activity">
    <reaction evidence="28">
        <text>1-hexadecanoyl-2-(9Z)-octadecenoyl-3-octadecanoyl-sn-glycerol + H2O = 1-hexadecanoyl-2-(9Z-octadecenoyl)-sn-glycerol + octadecanoate + H(+)</text>
        <dbReference type="Rhea" id="RHEA:41111"/>
        <dbReference type="ChEBI" id="CHEBI:15377"/>
        <dbReference type="ChEBI" id="CHEBI:15378"/>
        <dbReference type="ChEBI" id="CHEBI:25629"/>
        <dbReference type="ChEBI" id="CHEBI:75466"/>
        <dbReference type="ChEBI" id="CHEBI:77623"/>
    </reaction>
    <physiologicalReaction direction="left-to-right" evidence="28">
        <dbReference type="Rhea" id="RHEA:41112"/>
    </physiologicalReaction>
</comment>
<dbReference type="GO" id="GO:0004622">
    <property type="term" value="F:phosphatidylcholine lysophospholipase activity"/>
    <property type="evidence" value="ECO:0007669"/>
    <property type="project" value="UniProtKB-EC"/>
</dbReference>
<evidence type="ECO:0000256" key="11">
    <source>
        <dbReference type="ARBA" id="ARBA00022801"/>
    </source>
</evidence>
<dbReference type="CDD" id="cd01824">
    <property type="entry name" value="Phospholipase_B_like"/>
    <property type="match status" value="2"/>
</dbReference>
<dbReference type="Ensembl" id="ENSDLAT00005067907.1">
    <property type="protein sequence ID" value="ENSDLAP00005078977.1"/>
    <property type="gene ID" value="ENSDLAG00005004177.2"/>
</dbReference>
<dbReference type="GO" id="GO:0004806">
    <property type="term" value="F:triacylglycerol lipase activity"/>
    <property type="evidence" value="ECO:0007669"/>
    <property type="project" value="UniProtKB-EC"/>
</dbReference>
<evidence type="ECO:0000256" key="29">
    <source>
        <dbReference type="ARBA" id="ARBA00048011"/>
    </source>
</evidence>
<protein>
    <recommendedName>
        <fullName evidence="6">Phospholipase B1, membrane-associated</fullName>
        <ecNumber evidence="5">3.1.1.3</ecNumber>
        <ecNumber evidence="4">3.1.1.4</ecNumber>
        <ecNumber evidence="3">3.1.1.5</ecNumber>
    </recommendedName>
    <alternativeName>
        <fullName evidence="20">Lysophospholipase</fullName>
    </alternativeName>
    <alternativeName>
        <fullName evidence="21">Phospholipase A2</fullName>
    </alternativeName>
    <alternativeName>
        <fullName evidence="23">Phospholipase B/lipase</fullName>
    </alternativeName>
    <alternativeName>
        <fullName evidence="22">Triacylglycerol lipase</fullName>
    </alternativeName>
</protein>
<dbReference type="EC" id="3.1.1.4" evidence="4"/>
<comment type="catalytic activity">
    <reaction evidence="25">
        <text>1-hexadecanoyl-2-(9Z)-octadecenoyl-3-octadecanoyl-sn-glycerol + H2O = 2-(9Z-octadecenoyl)-3-octadecanoyl-sn-glycerol + hexadecanoate + H(+)</text>
        <dbReference type="Rhea" id="RHEA:41107"/>
        <dbReference type="ChEBI" id="CHEBI:7896"/>
        <dbReference type="ChEBI" id="CHEBI:15377"/>
        <dbReference type="ChEBI" id="CHEBI:15378"/>
        <dbReference type="ChEBI" id="CHEBI:75558"/>
        <dbReference type="ChEBI" id="CHEBI:77623"/>
    </reaction>
    <physiologicalReaction direction="left-to-right" evidence="25">
        <dbReference type="Rhea" id="RHEA:41108"/>
    </physiologicalReaction>
</comment>
<dbReference type="GeneTree" id="ENSGT00530000063883"/>
<evidence type="ECO:0000256" key="1">
    <source>
        <dbReference type="ARBA" id="ARBA00004247"/>
    </source>
</evidence>
<evidence type="ECO:0000256" key="2">
    <source>
        <dbReference type="ARBA" id="ARBA00009979"/>
    </source>
</evidence>
<comment type="catalytic activity">
    <reaction evidence="17">
        <text>a triacylglycerol + H2O = a diacylglycerol + a fatty acid + H(+)</text>
        <dbReference type="Rhea" id="RHEA:12044"/>
        <dbReference type="ChEBI" id="CHEBI:15377"/>
        <dbReference type="ChEBI" id="CHEBI:15378"/>
        <dbReference type="ChEBI" id="CHEBI:17855"/>
        <dbReference type="ChEBI" id="CHEBI:18035"/>
        <dbReference type="ChEBI" id="CHEBI:28868"/>
        <dbReference type="EC" id="3.1.1.3"/>
    </reaction>
    <physiologicalReaction direction="left-to-right" evidence="17">
        <dbReference type="Rhea" id="RHEA:12045"/>
    </physiologicalReaction>
</comment>
<dbReference type="InterPro" id="IPR001087">
    <property type="entry name" value="GDSL"/>
</dbReference>
<comment type="similarity">
    <text evidence="2">Belongs to the 'GDSL' lipolytic enzyme family. Phospholipase B1 subfamily.</text>
</comment>
<evidence type="ECO:0000256" key="9">
    <source>
        <dbReference type="ARBA" id="ARBA00022729"/>
    </source>
</evidence>
<evidence type="ECO:0000256" key="6">
    <source>
        <dbReference type="ARBA" id="ARBA00015133"/>
    </source>
</evidence>
<comment type="catalytic activity">
    <reaction evidence="43">
        <text>1-hexadecanoyl-2-(9Z)-octadecenoyl-3-octadecanoyl-sn-glycerol + H2O = 1-hexadecanoyl-3-octadecanoyl-sn-glycerol + (9Z)-octadecenoate + H(+)</text>
        <dbReference type="Rhea" id="RHEA:41103"/>
        <dbReference type="ChEBI" id="CHEBI:15377"/>
        <dbReference type="ChEBI" id="CHEBI:15378"/>
        <dbReference type="ChEBI" id="CHEBI:30823"/>
        <dbReference type="ChEBI" id="CHEBI:77623"/>
        <dbReference type="ChEBI" id="CHEBI:77624"/>
    </reaction>
    <physiologicalReaction direction="left-to-right" evidence="43">
        <dbReference type="Rhea" id="RHEA:41104"/>
    </physiologicalReaction>
</comment>
<dbReference type="FunFam" id="3.40.50.1110:FF:000005">
    <property type="entry name" value="Phospholipase B1"/>
    <property type="match status" value="1"/>
</dbReference>
<dbReference type="PANTHER" id="PTHR21325">
    <property type="entry name" value="PHOSPHOLIPASE B, PLB1"/>
    <property type="match status" value="1"/>
</dbReference>
<evidence type="ECO:0000256" key="40">
    <source>
        <dbReference type="ARBA" id="ARBA00048699"/>
    </source>
</evidence>
<comment type="catalytic activity">
    <reaction evidence="46">
        <text>2-(9Z-octadecenoyl)-glycerol + H2O = glycerol + (9Z)-octadecenoate + H(+)</text>
        <dbReference type="Rhea" id="RHEA:38491"/>
        <dbReference type="ChEBI" id="CHEBI:15377"/>
        <dbReference type="ChEBI" id="CHEBI:15378"/>
        <dbReference type="ChEBI" id="CHEBI:17754"/>
        <dbReference type="ChEBI" id="CHEBI:30823"/>
        <dbReference type="ChEBI" id="CHEBI:73990"/>
    </reaction>
    <physiologicalReaction direction="left-to-right" evidence="46">
        <dbReference type="Rhea" id="RHEA:38492"/>
    </physiologicalReaction>
</comment>
<comment type="function">
    <text evidence="24">Calcium-independent membrane-associated phospholipase that catalyzes complete diacylation of phospholipids by hydrolyzing both sn-1 and sn-2 fatty acyl chains attached to the glycerol backbone (phospholipase B activity). Has dual phospholipase and lysophospholipase activities toward diacylphospholipids. Preferentially cleaves sn-2 ester bonds over sn-1 bonds. Acts as a lipase toward glycerolipid substrates. Hydrolyzes fatty acyl chains of diacylglycerols with preference for the sn-2 position and of triacylglycerols with not positional selectivity. May also hydrolyze long chain retinyl esters such as retinyl palmitate. May contribute to digestion of dietary phospholipids, glycerolipids and retinoids, facilitating lipid absorption at the brush border.</text>
</comment>
<dbReference type="EC" id="3.1.1.3" evidence="5"/>
<evidence type="ECO:0000256" key="5">
    <source>
        <dbReference type="ARBA" id="ARBA00013279"/>
    </source>
</evidence>
<proteinExistence type="inferred from homology"/>
<dbReference type="InterPro" id="IPR035547">
    <property type="entry name" value="Phospholipase_B"/>
</dbReference>
<evidence type="ECO:0000256" key="34">
    <source>
        <dbReference type="ARBA" id="ARBA00048362"/>
    </source>
</evidence>
<comment type="catalytic activity">
    <reaction evidence="36">
        <text>1,2,3-tri-(9Z-octadecenoyl)-glycerol + H2O = di-(9Z)-octadecenoylglycerol + (9Z)-octadecenoate + H(+)</text>
        <dbReference type="Rhea" id="RHEA:38575"/>
        <dbReference type="ChEBI" id="CHEBI:15377"/>
        <dbReference type="ChEBI" id="CHEBI:15378"/>
        <dbReference type="ChEBI" id="CHEBI:30823"/>
        <dbReference type="ChEBI" id="CHEBI:53753"/>
        <dbReference type="ChEBI" id="CHEBI:75945"/>
    </reaction>
    <physiologicalReaction direction="left-to-right" evidence="36">
        <dbReference type="Rhea" id="RHEA:38576"/>
    </physiologicalReaction>
</comment>
<name>A0A8P4GK60_DICLA</name>
<evidence type="ECO:0000256" key="31">
    <source>
        <dbReference type="ARBA" id="ARBA00048049"/>
    </source>
</evidence>
<comment type="catalytic activity">
    <reaction evidence="38">
        <text>1-hexadecanoyl-2-(9Z-octadecenoyl)-sn-glycero-3-phosphoethanolamine + H2O = 1-hexadecanoyl-sn-glycero-3-phosphoethanolamine + (9Z)-octadecenoate + H(+)</text>
        <dbReference type="Rhea" id="RHEA:40911"/>
        <dbReference type="ChEBI" id="CHEBI:15377"/>
        <dbReference type="ChEBI" id="CHEBI:15378"/>
        <dbReference type="ChEBI" id="CHEBI:30823"/>
        <dbReference type="ChEBI" id="CHEBI:73004"/>
        <dbReference type="ChEBI" id="CHEBI:73007"/>
    </reaction>
    <physiologicalReaction direction="left-to-right" evidence="38">
        <dbReference type="Rhea" id="RHEA:40912"/>
    </physiologicalReaction>
</comment>
<evidence type="ECO:0000256" key="16">
    <source>
        <dbReference type="ARBA" id="ARBA00023264"/>
    </source>
</evidence>
<dbReference type="AlphaFoldDB" id="A0A8P4GK60"/>
<evidence type="ECO:0000256" key="19">
    <source>
        <dbReference type="ARBA" id="ARBA00023422"/>
    </source>
</evidence>
<evidence type="ECO:0000256" key="43">
    <source>
        <dbReference type="ARBA" id="ARBA00048939"/>
    </source>
</evidence>
<dbReference type="Proteomes" id="UP000694389">
    <property type="component" value="Unassembled WGS sequence"/>
</dbReference>
<keyword evidence="14" id="KW-0472">Membrane</keyword>